<feature type="transmembrane region" description="Helical" evidence="9">
    <location>
        <begin position="6"/>
        <end position="33"/>
    </location>
</feature>
<dbReference type="RefSeq" id="WP_035072889.1">
    <property type="nucleotide sequence ID" value="NZ_JMIH01000016.1"/>
</dbReference>
<proteinExistence type="predicted"/>
<dbReference type="PANTHER" id="PTHR32044">
    <property type="entry name" value="GLUCOMANNAN 4-BETA-MANNOSYLTRANSFERASE 9"/>
    <property type="match status" value="1"/>
</dbReference>
<evidence type="ECO:0000256" key="7">
    <source>
        <dbReference type="ARBA" id="ARBA00023136"/>
    </source>
</evidence>
<evidence type="ECO:0000313" key="11">
    <source>
        <dbReference type="Proteomes" id="UP000027821"/>
    </source>
</evidence>
<keyword evidence="4 9" id="KW-0812">Transmembrane</keyword>
<feature type="transmembrane region" description="Helical" evidence="9">
    <location>
        <begin position="463"/>
        <end position="482"/>
    </location>
</feature>
<dbReference type="EMBL" id="JMIH01000016">
    <property type="protein sequence ID" value="KEO74094.1"/>
    <property type="molecule type" value="Genomic_DNA"/>
</dbReference>
<evidence type="ECO:0000256" key="9">
    <source>
        <dbReference type="SAM" id="Phobius"/>
    </source>
</evidence>
<dbReference type="GO" id="GO:0016757">
    <property type="term" value="F:glycosyltransferase activity"/>
    <property type="evidence" value="ECO:0007669"/>
    <property type="project" value="UniProtKB-KW"/>
</dbReference>
<keyword evidence="5 9" id="KW-1133">Transmembrane helix</keyword>
<evidence type="ECO:0000256" key="8">
    <source>
        <dbReference type="ARBA" id="ARBA00023316"/>
    </source>
</evidence>
<evidence type="ECO:0000313" key="10">
    <source>
        <dbReference type="EMBL" id="KEO74094.1"/>
    </source>
</evidence>
<sequence length="490" mass="55910">MILIYPFIAVYVMAMLFVFFYSLAQAHLLFIFLKKKKNLSPIVIADIEALPYVTVQLPLFNEKYVVDRLIHAAAAIRYPAAKLEIQLLDDSTDETVQMVQSCIRLYPQFDIVHIQRDDRKGFKAGALKNALGSAKGELIAIFDADFVPDPDFLIKTVGFFKDPKVGMVQSRWTHLNEDYSILTRLQAFALDAHFMVEQLGRNCQKAFINFNGTGGIWRKACILDAGNWEDDTLTEDLDLSYRAQKKGWEFIYRPDIASPAELPPVMSAIKSQQFRWTKGGAECAVKHLKSVFTLPLPWKTKYHATAHLLNSFIFIAVLVASISSIPIWWAFYDNWIPEYYFQAAAVFLLSFIVIALVYFFANLSLLKFRFKGTLQFLYELPLFLSVSMGLSLHNSQAVWEGLTGRKSPFIRTPKYNLKQGKNSWQKNVYHQINIPLTTYGEGLLMIIFSCMVILSIYTATYEMIIFHLMLAIGYGTVAITSLRSYRTGSI</sequence>
<gene>
    <name evidence="10" type="ORF">EL17_08085</name>
</gene>
<keyword evidence="3 10" id="KW-0808">Transferase</keyword>
<dbReference type="Proteomes" id="UP000027821">
    <property type="component" value="Unassembled WGS sequence"/>
</dbReference>
<comment type="caution">
    <text evidence="10">The sequence shown here is derived from an EMBL/GenBank/DDBJ whole genome shotgun (WGS) entry which is preliminary data.</text>
</comment>
<protein>
    <submittedName>
        <fullName evidence="10">Glycosyl transferase family 2</fullName>
    </submittedName>
</protein>
<feature type="transmembrane region" description="Helical" evidence="9">
    <location>
        <begin position="341"/>
        <end position="361"/>
    </location>
</feature>
<reference evidence="10 11" key="1">
    <citation type="submission" date="2014-04" db="EMBL/GenBank/DDBJ databases">
        <title>Characterization and application of a salt tolerant electro-active bacterium.</title>
        <authorList>
            <person name="Yang L."/>
            <person name="Wei S."/>
            <person name="Tay Q.X.M."/>
        </authorList>
    </citation>
    <scope>NUCLEOTIDE SEQUENCE [LARGE SCALE GENOMIC DNA]</scope>
    <source>
        <strain evidence="10 11">LY1</strain>
    </source>
</reference>
<keyword evidence="8" id="KW-0961">Cell wall biogenesis/degradation</keyword>
<dbReference type="eggNOG" id="COG1215">
    <property type="taxonomic scope" value="Bacteria"/>
</dbReference>
<accession>A0A074KYV7</accession>
<organism evidence="10 11">
    <name type="scientific">Anditalea andensis</name>
    <dbReference type="NCBI Taxonomy" id="1048983"/>
    <lineage>
        <taxon>Bacteria</taxon>
        <taxon>Pseudomonadati</taxon>
        <taxon>Bacteroidota</taxon>
        <taxon>Cytophagia</taxon>
        <taxon>Cytophagales</taxon>
        <taxon>Cytophagaceae</taxon>
        <taxon>Anditalea</taxon>
    </lineage>
</organism>
<keyword evidence="2" id="KW-0328">Glycosyltransferase</keyword>
<dbReference type="Pfam" id="PF13641">
    <property type="entry name" value="Glyco_tranf_2_3"/>
    <property type="match status" value="1"/>
</dbReference>
<dbReference type="GO" id="GO:0071555">
    <property type="term" value="P:cell wall organization"/>
    <property type="evidence" value="ECO:0007669"/>
    <property type="project" value="UniProtKB-KW"/>
</dbReference>
<dbReference type="OrthoDB" id="9806824at2"/>
<evidence type="ECO:0000256" key="6">
    <source>
        <dbReference type="ARBA" id="ARBA00023034"/>
    </source>
</evidence>
<keyword evidence="7 9" id="KW-0472">Membrane</keyword>
<evidence type="ECO:0000256" key="3">
    <source>
        <dbReference type="ARBA" id="ARBA00022679"/>
    </source>
</evidence>
<feature type="transmembrane region" description="Helical" evidence="9">
    <location>
        <begin position="436"/>
        <end position="457"/>
    </location>
</feature>
<evidence type="ECO:0000256" key="1">
    <source>
        <dbReference type="ARBA" id="ARBA00004653"/>
    </source>
</evidence>
<dbReference type="STRING" id="1048983.EL17_08085"/>
<dbReference type="FunFam" id="3.90.550.10:FF:000057">
    <property type="entry name" value="Glycosyltransferase-like protein, family 2"/>
    <property type="match status" value="1"/>
</dbReference>
<evidence type="ECO:0000256" key="2">
    <source>
        <dbReference type="ARBA" id="ARBA00022676"/>
    </source>
</evidence>
<evidence type="ECO:0000256" key="5">
    <source>
        <dbReference type="ARBA" id="ARBA00022989"/>
    </source>
</evidence>
<dbReference type="SUPFAM" id="SSF53448">
    <property type="entry name" value="Nucleotide-diphospho-sugar transferases"/>
    <property type="match status" value="1"/>
</dbReference>
<keyword evidence="11" id="KW-1185">Reference proteome</keyword>
<dbReference type="InterPro" id="IPR029044">
    <property type="entry name" value="Nucleotide-diphossugar_trans"/>
</dbReference>
<comment type="subcellular location">
    <subcellularLocation>
        <location evidence="1">Golgi apparatus membrane</location>
        <topology evidence="1">Multi-pass membrane protein</topology>
    </subcellularLocation>
</comment>
<evidence type="ECO:0000256" key="4">
    <source>
        <dbReference type="ARBA" id="ARBA00022692"/>
    </source>
</evidence>
<name>A0A074KYV7_9BACT</name>
<dbReference type="Gene3D" id="3.90.550.10">
    <property type="entry name" value="Spore Coat Polysaccharide Biosynthesis Protein SpsA, Chain A"/>
    <property type="match status" value="1"/>
</dbReference>
<keyword evidence="6" id="KW-0333">Golgi apparatus</keyword>
<dbReference type="AlphaFoldDB" id="A0A074KYV7"/>
<dbReference type="PANTHER" id="PTHR32044:SF80">
    <property type="entry name" value="XYLOGLUCAN GLYCOSYLTRANSFERASE 2-RELATED"/>
    <property type="match status" value="1"/>
</dbReference>
<feature type="transmembrane region" description="Helical" evidence="9">
    <location>
        <begin position="308"/>
        <end position="329"/>
    </location>
</feature>